<proteinExistence type="predicted"/>
<feature type="compositionally biased region" description="Basic and acidic residues" evidence="1">
    <location>
        <begin position="746"/>
        <end position="766"/>
    </location>
</feature>
<feature type="region of interest" description="Disordered" evidence="1">
    <location>
        <begin position="713"/>
        <end position="846"/>
    </location>
</feature>
<feature type="compositionally biased region" description="Low complexity" evidence="1">
    <location>
        <begin position="797"/>
        <end position="811"/>
    </location>
</feature>
<feature type="region of interest" description="Disordered" evidence="1">
    <location>
        <begin position="393"/>
        <end position="429"/>
    </location>
</feature>
<comment type="caution">
    <text evidence="2">The sequence shown here is derived from an EMBL/GenBank/DDBJ whole genome shotgun (WGS) entry which is preliminary data.</text>
</comment>
<reference evidence="2 3" key="1">
    <citation type="journal article" date="2019" name="Philos. Trans. R. Soc. Lond., B, Biol. Sci.">
        <title>Ant behaviour and brain gene expression of defending hosts depend on the ecological success of the intruding social parasite.</title>
        <authorList>
            <person name="Kaur R."/>
            <person name="Stoldt M."/>
            <person name="Jongepier E."/>
            <person name="Feldmeyer B."/>
            <person name="Menzel F."/>
            <person name="Bornberg-Bauer E."/>
            <person name="Foitzik S."/>
        </authorList>
    </citation>
    <scope>NUCLEOTIDE SEQUENCE [LARGE SCALE GENOMIC DNA]</scope>
    <source>
        <tissue evidence="2">Whole body</tissue>
    </source>
</reference>
<feature type="compositionally biased region" description="Basic and acidic residues" evidence="1">
    <location>
        <begin position="393"/>
        <end position="407"/>
    </location>
</feature>
<evidence type="ECO:0000313" key="2">
    <source>
        <dbReference type="EMBL" id="TGZ50492.1"/>
    </source>
</evidence>
<gene>
    <name evidence="2" type="ORF">DBV15_04228</name>
</gene>
<evidence type="ECO:0000256" key="1">
    <source>
        <dbReference type="SAM" id="MobiDB-lite"/>
    </source>
</evidence>
<accession>A0A4S2KLG2</accession>
<dbReference type="EMBL" id="QBLH01001969">
    <property type="protein sequence ID" value="TGZ50492.1"/>
    <property type="molecule type" value="Genomic_DNA"/>
</dbReference>
<protein>
    <submittedName>
        <fullName evidence="2">Uncharacterized protein</fullName>
    </submittedName>
</protein>
<name>A0A4S2KLG2_9HYME</name>
<organism evidence="2 3">
    <name type="scientific">Temnothorax longispinosus</name>
    <dbReference type="NCBI Taxonomy" id="300112"/>
    <lineage>
        <taxon>Eukaryota</taxon>
        <taxon>Metazoa</taxon>
        <taxon>Ecdysozoa</taxon>
        <taxon>Arthropoda</taxon>
        <taxon>Hexapoda</taxon>
        <taxon>Insecta</taxon>
        <taxon>Pterygota</taxon>
        <taxon>Neoptera</taxon>
        <taxon>Endopterygota</taxon>
        <taxon>Hymenoptera</taxon>
        <taxon>Apocrita</taxon>
        <taxon>Aculeata</taxon>
        <taxon>Formicoidea</taxon>
        <taxon>Formicidae</taxon>
        <taxon>Myrmicinae</taxon>
        <taxon>Temnothorax</taxon>
    </lineage>
</organism>
<feature type="compositionally biased region" description="Pro residues" evidence="1">
    <location>
        <begin position="416"/>
        <end position="429"/>
    </location>
</feature>
<dbReference type="AlphaFoldDB" id="A0A4S2KLG2"/>
<sequence length="867" mass="98535">MDEPSSERVGSVDSFRVGCSLNHSRRILCWLHLREEDERALPCRLVIAPKAPLNRLHVHAHVHRHVSRKPNINQNDQSAIECSLLRLQLINFRARGSSPKCPSCPLSRWHDKINGRPGYLKKNGRTEFLNKITRRRLQGSYKADKEKVVLIKFCEDYSGVTWPEDLGHGPITPLNNCPKLRVAPLTSNVGVLTRFRFLGPNNSAGLCRELRTVAGGRSKDRAFEIMIYRVIPDEPHYSLPLSFSDQSGLYHTGVIVTTTWRANRSGRYRANLSCNVEASGFSTGFRREGPRVYHRSRYFHIDANQVTSRRVAELTPAFRLLPNYAVKNVVRQGKPHSSIFVAKIRFFRAGCFANLVENIIGRRTILSTCPCPPTSKVLEDYYSRSIIQFRVKRNDRGSRKRTSPEIRTRKRTKGDFPPPPQSSPPPAPFLPLRIVLENFIRSTTRTMTCNVENENNFFSNFLPLLKNHALRAPRINAERHLGKTFGPSLFLFTPFPVIVTKTEKNGAARNCDLAMWPREIFTWWLALLVSTPRALSPMCDKNRNRILLAKLPILSVILVESHRVARRIGRTNVRLYYLLGRVTVPCTRVPGDGIFFFPGQRNNAGRRKTMAIAGDYRSHALDVTDPLHFLTPRRSIDYVHRPGPRRYFRAPLDERNIARALHIHFLESHFMHYLPDKFRSQRRNILMLANGARSPVRIYDPPQDGALRGFIISRGKRTPGSRTSGRPRRETAQNDGTGGWNVLDVRSTRRADEREKERQREREKEGGTSARRLGTRVRRPTEARFGCQSTPHPKLDSSSSNESAVSVGSPSGTRGGSGVAEGGTRTSAARLRQVNRPDDGIPLHSLPATRYSLVLRCTAEARRERKD</sequence>
<evidence type="ECO:0000313" key="3">
    <source>
        <dbReference type="Proteomes" id="UP000310200"/>
    </source>
</evidence>
<dbReference type="Proteomes" id="UP000310200">
    <property type="component" value="Unassembled WGS sequence"/>
</dbReference>
<keyword evidence="3" id="KW-1185">Reference proteome</keyword>